<dbReference type="PANTHER" id="PTHR32332:SF20">
    <property type="entry name" value="2-NITROPROPANE DIOXYGENASE-LIKE PROTEIN"/>
    <property type="match status" value="1"/>
</dbReference>
<dbReference type="SUPFAM" id="SSF51412">
    <property type="entry name" value="Inosine monophosphate dehydrogenase (IMPDH)"/>
    <property type="match status" value="1"/>
</dbReference>
<keyword evidence="5 6" id="KW-0560">Oxidoreductase</keyword>
<dbReference type="InterPro" id="IPR004136">
    <property type="entry name" value="NMO"/>
</dbReference>
<keyword evidence="7" id="KW-1185">Reference proteome</keyword>
<dbReference type="Pfam" id="PF03060">
    <property type="entry name" value="NMO"/>
    <property type="match status" value="2"/>
</dbReference>
<evidence type="ECO:0000256" key="3">
    <source>
        <dbReference type="ARBA" id="ARBA00022630"/>
    </source>
</evidence>
<dbReference type="RefSeq" id="WP_380025686.1">
    <property type="nucleotide sequence ID" value="NZ_JBHSHC010000087.1"/>
</dbReference>
<accession>A0ABV9Q3B8</accession>
<name>A0ABV9Q3B8_9BACL</name>
<keyword evidence="3" id="KW-0285">Flavoprotein</keyword>
<dbReference type="EMBL" id="JBHSHC010000087">
    <property type="protein sequence ID" value="MFC4767762.1"/>
    <property type="molecule type" value="Genomic_DNA"/>
</dbReference>
<evidence type="ECO:0000256" key="2">
    <source>
        <dbReference type="ARBA" id="ARBA00013457"/>
    </source>
</evidence>
<dbReference type="InterPro" id="IPR013785">
    <property type="entry name" value="Aldolase_TIM"/>
</dbReference>
<organism evidence="6 7">
    <name type="scientific">Effusibacillus consociatus</name>
    <dbReference type="NCBI Taxonomy" id="1117041"/>
    <lineage>
        <taxon>Bacteria</taxon>
        <taxon>Bacillati</taxon>
        <taxon>Bacillota</taxon>
        <taxon>Bacilli</taxon>
        <taxon>Bacillales</taxon>
        <taxon>Alicyclobacillaceae</taxon>
        <taxon>Effusibacillus</taxon>
    </lineage>
</organism>
<protein>
    <recommendedName>
        <fullName evidence="2">Probable nitronate monooxygenase</fullName>
    </recommendedName>
</protein>
<evidence type="ECO:0000313" key="6">
    <source>
        <dbReference type="EMBL" id="MFC4767762.1"/>
    </source>
</evidence>
<comment type="caution">
    <text evidence="6">The sequence shown here is derived from an EMBL/GenBank/DDBJ whole genome shotgun (WGS) entry which is preliminary data.</text>
</comment>
<proteinExistence type="predicted"/>
<gene>
    <name evidence="6" type="ORF">ACFO8Q_10370</name>
</gene>
<sequence>MGVNRVSEILQVQFPIIEGGMAYVGNGELAAAVSNGGGFGQVAISGRTPEGFEEQIKIAISLTDKPFGVNIPISGYFTYNPYFDVVQKYKNHIHAISLASGDPRPYIPYFKGMGLKVMVLVGSVKHAINAEKAGADIVICEGFEAGGRNSPYELTLFGLVPQISKVVTIPVVAAGGIATGRGVIAAMALGAEGVQMGTRFIATTECQAHDHYKNLLVDAKDDSTVVVERSVGRVSRVLKSPYVNKVIELERKNPAPEELYPFISGQRNRLAALEGNVEEGWIHAGQSVGMITSVIPAAEVIQQIVQEMDEYRESLNHALDLFLNPSGEVRI</sequence>
<evidence type="ECO:0000256" key="1">
    <source>
        <dbReference type="ARBA" id="ARBA00003535"/>
    </source>
</evidence>
<dbReference type="PANTHER" id="PTHR32332">
    <property type="entry name" value="2-NITROPROPANE DIOXYGENASE"/>
    <property type="match status" value="1"/>
</dbReference>
<comment type="function">
    <text evidence="1">Nitronate monooxygenase that uses molecular oxygen to catalyze the oxidative denitrification of alkyl nitronates. Acts on propionate 3-nitronate (P3N), the presumed physiological substrate. Probably functions in the detoxification of P3N, a metabolic poison produced by plants and fungi as a defense mechanism.</text>
</comment>
<dbReference type="Gene3D" id="3.20.20.70">
    <property type="entry name" value="Aldolase class I"/>
    <property type="match status" value="1"/>
</dbReference>
<reference evidence="7" key="1">
    <citation type="journal article" date="2019" name="Int. J. Syst. Evol. Microbiol.">
        <title>The Global Catalogue of Microorganisms (GCM) 10K type strain sequencing project: providing services to taxonomists for standard genome sequencing and annotation.</title>
        <authorList>
            <consortium name="The Broad Institute Genomics Platform"/>
            <consortium name="The Broad Institute Genome Sequencing Center for Infectious Disease"/>
            <person name="Wu L."/>
            <person name="Ma J."/>
        </authorList>
    </citation>
    <scope>NUCLEOTIDE SEQUENCE [LARGE SCALE GENOMIC DNA]</scope>
    <source>
        <strain evidence="7">WYCCWR 12678</strain>
    </source>
</reference>
<dbReference type="Proteomes" id="UP001596002">
    <property type="component" value="Unassembled WGS sequence"/>
</dbReference>
<dbReference type="GO" id="GO:0016491">
    <property type="term" value="F:oxidoreductase activity"/>
    <property type="evidence" value="ECO:0007669"/>
    <property type="project" value="UniProtKB-KW"/>
</dbReference>
<evidence type="ECO:0000313" key="7">
    <source>
        <dbReference type="Proteomes" id="UP001596002"/>
    </source>
</evidence>
<evidence type="ECO:0000256" key="5">
    <source>
        <dbReference type="ARBA" id="ARBA00023002"/>
    </source>
</evidence>
<evidence type="ECO:0000256" key="4">
    <source>
        <dbReference type="ARBA" id="ARBA00022643"/>
    </source>
</evidence>
<keyword evidence="4" id="KW-0288">FMN</keyword>
<dbReference type="CDD" id="cd04730">
    <property type="entry name" value="NPD_like"/>
    <property type="match status" value="1"/>
</dbReference>